<evidence type="ECO:0000256" key="1">
    <source>
        <dbReference type="ARBA" id="ARBA00004141"/>
    </source>
</evidence>
<accession>A0A194S4V7</accession>
<dbReference type="Proteomes" id="UP000053890">
    <property type="component" value="Unassembled WGS sequence"/>
</dbReference>
<feature type="transmembrane region" description="Helical" evidence="6">
    <location>
        <begin position="554"/>
        <end position="576"/>
    </location>
</feature>
<dbReference type="OrthoDB" id="2499604at2759"/>
<evidence type="ECO:0000256" key="4">
    <source>
        <dbReference type="ARBA" id="ARBA00023136"/>
    </source>
</evidence>
<evidence type="ECO:0000256" key="3">
    <source>
        <dbReference type="ARBA" id="ARBA00022989"/>
    </source>
</evidence>
<feature type="transmembrane region" description="Helical" evidence="6">
    <location>
        <begin position="620"/>
        <end position="647"/>
    </location>
</feature>
<keyword evidence="2 6" id="KW-0812">Transmembrane</keyword>
<feature type="transmembrane region" description="Helical" evidence="6">
    <location>
        <begin position="141"/>
        <end position="164"/>
    </location>
</feature>
<evidence type="ECO:0000313" key="7">
    <source>
        <dbReference type="EMBL" id="KPV75559.1"/>
    </source>
</evidence>
<feature type="transmembrane region" description="Helical" evidence="6">
    <location>
        <begin position="588"/>
        <end position="608"/>
    </location>
</feature>
<keyword evidence="3 6" id="KW-1133">Transmembrane helix</keyword>
<dbReference type="GO" id="GO:0016020">
    <property type="term" value="C:membrane"/>
    <property type="evidence" value="ECO:0007669"/>
    <property type="project" value="UniProtKB-SubCell"/>
</dbReference>
<proteinExistence type="predicted"/>
<dbReference type="RefSeq" id="XP_018271608.1">
    <property type="nucleotide sequence ID" value="XM_018414346.1"/>
</dbReference>
<reference evidence="7 8" key="1">
    <citation type="journal article" date="2015" name="Front. Microbiol.">
        <title>Genome sequence of the plant growth promoting endophytic yeast Rhodotorula graminis WP1.</title>
        <authorList>
            <person name="Firrincieli A."/>
            <person name="Otillar R."/>
            <person name="Salamov A."/>
            <person name="Schmutz J."/>
            <person name="Khan Z."/>
            <person name="Redman R.S."/>
            <person name="Fleck N.D."/>
            <person name="Lindquist E."/>
            <person name="Grigoriev I.V."/>
            <person name="Doty S.L."/>
        </authorList>
    </citation>
    <scope>NUCLEOTIDE SEQUENCE [LARGE SCALE GENOMIC DNA]</scope>
    <source>
        <strain evidence="7 8">WP1</strain>
    </source>
</reference>
<evidence type="ECO:0000256" key="6">
    <source>
        <dbReference type="SAM" id="Phobius"/>
    </source>
</evidence>
<evidence type="ECO:0008006" key="9">
    <source>
        <dbReference type="Google" id="ProtNLM"/>
    </source>
</evidence>
<protein>
    <recommendedName>
        <fullName evidence="9">Auxin efflux carrier</fullName>
    </recommendedName>
</protein>
<dbReference type="GO" id="GO:0055085">
    <property type="term" value="P:transmembrane transport"/>
    <property type="evidence" value="ECO:0007669"/>
    <property type="project" value="InterPro"/>
</dbReference>
<dbReference type="STRING" id="578459.A0A194S4V7"/>
<name>A0A194S4V7_RHOGW</name>
<feature type="transmembrane region" description="Helical" evidence="6">
    <location>
        <begin position="184"/>
        <end position="202"/>
    </location>
</feature>
<dbReference type="OMA" id="RENRSCW"/>
<evidence type="ECO:0000256" key="5">
    <source>
        <dbReference type="SAM" id="MobiDB-lite"/>
    </source>
</evidence>
<dbReference type="Pfam" id="PF03547">
    <property type="entry name" value="Mem_trans"/>
    <property type="match status" value="1"/>
</dbReference>
<dbReference type="GO" id="GO:0005783">
    <property type="term" value="C:endoplasmic reticulum"/>
    <property type="evidence" value="ECO:0007669"/>
    <property type="project" value="TreeGrafter"/>
</dbReference>
<dbReference type="PANTHER" id="PTHR31794">
    <property type="entry name" value="AUXIN EFFLUX TRANSPORTER FAMILY PROTEIN (EUROFUNG)"/>
    <property type="match status" value="1"/>
</dbReference>
<dbReference type="GeneID" id="28974794"/>
<feature type="compositionally biased region" description="Basic residues" evidence="5">
    <location>
        <begin position="504"/>
        <end position="516"/>
    </location>
</feature>
<feature type="compositionally biased region" description="Acidic residues" evidence="5">
    <location>
        <begin position="354"/>
        <end position="370"/>
    </location>
</feature>
<evidence type="ECO:0000313" key="8">
    <source>
        <dbReference type="Proteomes" id="UP000053890"/>
    </source>
</evidence>
<keyword evidence="8" id="KW-1185">Reference proteome</keyword>
<keyword evidence="4 6" id="KW-0472">Membrane</keyword>
<feature type="region of interest" description="Disordered" evidence="5">
    <location>
        <begin position="213"/>
        <end position="382"/>
    </location>
</feature>
<feature type="transmembrane region" description="Helical" evidence="6">
    <location>
        <begin position="77"/>
        <end position="96"/>
    </location>
</feature>
<sequence>MDPPTEYASAQGVFLPASLSPVALYQYHALGKQPKHPSALPTLIAVVAESIAEVAILCAVGWFLAHKGIVDGKAKKILNKINTSIFTPCLLFNKVAFSLTPDKLADLYIIPIGFCIVSAFSAGVAYLFARLVRLNRGQRNFAIACATFQNSNSLPIALLQSLIGEKLPLRWDHDDTRDAMLGRGLSYLVLFSSLGIIVRWSIGVKLLTSAESQTETGEVPPEDDVEQQQTADGQAPYAVREDEADGAREDDALLVNGGAAKGDKRRSILKNGSAGARTRESTAASSSAETAVHNGHGTSLDPTAPSFEPHHQDQGQLQPPTPTKKKQARIVHSFPNTPIPSVSSRSELNSTSSEYDDGDDDDDDDDDETSAEWTSEDGHADAEWGAQRGFGRRFLDSGRFARVRRFGRTAQKKLQRFWVKFSDFMTVPLWAAVLSLVVACIPPLQHTLNKVEPLKAAIRSAGSCSVPITLVTLGAYFYRPSPAAAADSSPLRPEGRELPPSARGRSHSRSPARRPPPRTFSRAMLARLRNPFAPIQHTPELVPTGSGRGETRTVVVSVVTRMVIVPLCLIPLFAWYAKATINVADDPVFVVVACLLIGAPSAITLAQLTSSAGALVFERLIARTLLVSYGLLTAPSTVLLVLAAIWINGLQHPEGPA</sequence>
<comment type="subcellular location">
    <subcellularLocation>
        <location evidence="1">Membrane</location>
        <topology evidence="1">Multi-pass membrane protein</topology>
    </subcellularLocation>
</comment>
<evidence type="ECO:0000256" key="2">
    <source>
        <dbReference type="ARBA" id="ARBA00022692"/>
    </source>
</evidence>
<feature type="compositionally biased region" description="Low complexity" evidence="5">
    <location>
        <begin position="341"/>
        <end position="353"/>
    </location>
</feature>
<feature type="compositionally biased region" description="Basic and acidic residues" evidence="5">
    <location>
        <begin position="239"/>
        <end position="251"/>
    </location>
</feature>
<feature type="compositionally biased region" description="Low complexity" evidence="5">
    <location>
        <begin position="273"/>
        <end position="291"/>
    </location>
</feature>
<dbReference type="AlphaFoldDB" id="A0A194S4V7"/>
<feature type="transmembrane region" description="Helical" evidence="6">
    <location>
        <begin position="43"/>
        <end position="65"/>
    </location>
</feature>
<feature type="transmembrane region" description="Helical" evidence="6">
    <location>
        <begin position="108"/>
        <end position="129"/>
    </location>
</feature>
<dbReference type="PANTHER" id="PTHR31794:SF2">
    <property type="entry name" value="AUXIN EFFLUX TRANSPORTER FAMILY PROTEIN (EUROFUNG)"/>
    <property type="match status" value="1"/>
</dbReference>
<dbReference type="EMBL" id="KQ474078">
    <property type="protein sequence ID" value="KPV75559.1"/>
    <property type="molecule type" value="Genomic_DNA"/>
</dbReference>
<feature type="transmembrane region" description="Helical" evidence="6">
    <location>
        <begin position="421"/>
        <end position="444"/>
    </location>
</feature>
<feature type="region of interest" description="Disordered" evidence="5">
    <location>
        <begin position="483"/>
        <end position="518"/>
    </location>
</feature>
<dbReference type="InterPro" id="IPR004776">
    <property type="entry name" value="Mem_transp_PIN-like"/>
</dbReference>
<organism evidence="7 8">
    <name type="scientific">Rhodotorula graminis (strain WP1)</name>
    <dbReference type="NCBI Taxonomy" id="578459"/>
    <lineage>
        <taxon>Eukaryota</taxon>
        <taxon>Fungi</taxon>
        <taxon>Dikarya</taxon>
        <taxon>Basidiomycota</taxon>
        <taxon>Pucciniomycotina</taxon>
        <taxon>Microbotryomycetes</taxon>
        <taxon>Sporidiobolales</taxon>
        <taxon>Sporidiobolaceae</taxon>
        <taxon>Rhodotorula</taxon>
    </lineage>
</organism>
<feature type="transmembrane region" description="Helical" evidence="6">
    <location>
        <begin position="456"/>
        <end position="478"/>
    </location>
</feature>
<gene>
    <name evidence="7" type="ORF">RHOBADRAFT_44067</name>
</gene>